<dbReference type="InterPro" id="IPR005625">
    <property type="entry name" value="PepSY-ass_TM"/>
</dbReference>
<evidence type="ECO:0000313" key="3">
    <source>
        <dbReference type="Proteomes" id="UP000763641"/>
    </source>
</evidence>
<feature type="transmembrane region" description="Helical" evidence="1">
    <location>
        <begin position="28"/>
        <end position="50"/>
    </location>
</feature>
<organism evidence="2 3">
    <name type="scientific">Sphingomonas longa</name>
    <dbReference type="NCBI Taxonomy" id="2778730"/>
    <lineage>
        <taxon>Bacteria</taxon>
        <taxon>Pseudomonadati</taxon>
        <taxon>Pseudomonadota</taxon>
        <taxon>Alphaproteobacteria</taxon>
        <taxon>Sphingomonadales</taxon>
        <taxon>Sphingomonadaceae</taxon>
        <taxon>Sphingomonas</taxon>
    </lineage>
</organism>
<proteinExistence type="predicted"/>
<evidence type="ECO:0000256" key="1">
    <source>
        <dbReference type="SAM" id="Phobius"/>
    </source>
</evidence>
<keyword evidence="1" id="KW-1133">Transmembrane helix</keyword>
<comment type="caution">
    <text evidence="2">The sequence shown here is derived from an EMBL/GenBank/DDBJ whole genome shotgun (WGS) entry which is preliminary data.</text>
</comment>
<dbReference type="Pfam" id="PF03929">
    <property type="entry name" value="PepSY_TM"/>
    <property type="match status" value="1"/>
</dbReference>
<dbReference type="PANTHER" id="PTHR34219:SF3">
    <property type="entry name" value="BLL7967 PROTEIN"/>
    <property type="match status" value="1"/>
</dbReference>
<feature type="transmembrane region" description="Helical" evidence="1">
    <location>
        <begin position="464"/>
        <end position="483"/>
    </location>
</feature>
<reference evidence="2 3" key="1">
    <citation type="submission" date="2020-12" db="EMBL/GenBank/DDBJ databases">
        <title>Sphingomonas sp.</title>
        <authorList>
            <person name="Kim M.K."/>
        </authorList>
    </citation>
    <scope>NUCLEOTIDE SEQUENCE [LARGE SCALE GENOMIC DNA]</scope>
    <source>
        <strain evidence="2 3">BT552</strain>
    </source>
</reference>
<sequence length="492" mass="51963">MNAPFKIDTPTTTPAPATLVQRALGGHAAIGLLASALLYIIALTGSLIVIHDRWQRWEQPNIAETASLSPAAAQAAMTAVVAGEAGKPRTTHLYIRMPTPDLPRAVVTTDNGAWYVDGAGKVVGREAHAWTEFVIGLHEYLHLPATLGLIVVGAFGVMLVGLVVTGVLAHPRIFRDAFRIRTRHNTQLARADWHNRLGVWTLPFVLAVALTGAFIGLGSVGTTLLARAYTNGAVEPVYATIFGHEPKPDAARAPLPDLATAIRAQATQAPGTTPTYVIAHDPGTRGQHVQIIAEHPRRLIYGETYAFDGRGVAKGKVGLSDGPIGRQAAASAYNLHFGNFGGLAVELAYMLLGLGLCVVTATGTSLWLEKRRRRGLHSQRMAACWAVVVWGTPLALLAALWLRGAAGPDAPLVGMFWGLMAAMLVAAIAWPLWATAARLRTVAAAAVLATAAGHAALLRPEMGGPIAIDLIAAVSAGAVLWLFRGVRTVRSI</sequence>
<evidence type="ECO:0000313" key="2">
    <source>
        <dbReference type="EMBL" id="MBM6576404.1"/>
    </source>
</evidence>
<feature type="transmembrane region" description="Helical" evidence="1">
    <location>
        <begin position="380"/>
        <end position="402"/>
    </location>
</feature>
<keyword evidence="3" id="KW-1185">Reference proteome</keyword>
<dbReference type="RefSeq" id="WP_204198519.1">
    <property type="nucleotide sequence ID" value="NZ_JAFEMC010000002.1"/>
</dbReference>
<feature type="transmembrane region" description="Helical" evidence="1">
    <location>
        <begin position="147"/>
        <end position="169"/>
    </location>
</feature>
<keyword evidence="1" id="KW-0472">Membrane</keyword>
<feature type="transmembrane region" description="Helical" evidence="1">
    <location>
        <begin position="197"/>
        <end position="217"/>
    </location>
</feature>
<gene>
    <name evidence="2" type="ORF">ILT43_08460</name>
</gene>
<dbReference type="EMBL" id="JAFEMC010000002">
    <property type="protein sequence ID" value="MBM6576404.1"/>
    <property type="molecule type" value="Genomic_DNA"/>
</dbReference>
<feature type="transmembrane region" description="Helical" evidence="1">
    <location>
        <begin position="347"/>
        <end position="368"/>
    </location>
</feature>
<dbReference type="PANTHER" id="PTHR34219">
    <property type="entry name" value="IRON-REGULATED INNER MEMBRANE PROTEIN-RELATED"/>
    <property type="match status" value="1"/>
</dbReference>
<feature type="transmembrane region" description="Helical" evidence="1">
    <location>
        <begin position="414"/>
        <end position="434"/>
    </location>
</feature>
<feature type="transmembrane region" description="Helical" evidence="1">
    <location>
        <begin position="441"/>
        <end position="458"/>
    </location>
</feature>
<name>A0ABS2D8N6_9SPHN</name>
<accession>A0ABS2D8N6</accession>
<dbReference type="Proteomes" id="UP000763641">
    <property type="component" value="Unassembled WGS sequence"/>
</dbReference>
<protein>
    <submittedName>
        <fullName evidence="2">PepSY domain-containing protein</fullName>
    </submittedName>
</protein>
<keyword evidence="1" id="KW-0812">Transmembrane</keyword>